<feature type="transmembrane region" description="Helical" evidence="17">
    <location>
        <begin position="20"/>
        <end position="38"/>
    </location>
</feature>
<dbReference type="OrthoDB" id="9808289at2"/>
<evidence type="ECO:0000256" key="14">
    <source>
        <dbReference type="ARBA" id="ARBA00032707"/>
    </source>
</evidence>
<feature type="transmembrane region" description="Helical" evidence="17">
    <location>
        <begin position="236"/>
        <end position="256"/>
    </location>
</feature>
<evidence type="ECO:0000256" key="17">
    <source>
        <dbReference type="HAMAP-Rule" id="MF_01006"/>
    </source>
</evidence>
<comment type="function">
    <text evidence="17">Catalyzes the dephosphorylation of undecaprenyl diphosphate (UPP). Confers resistance to bacitracin.</text>
</comment>
<keyword evidence="12 17" id="KW-0046">Antibiotic resistance</keyword>
<reference evidence="19" key="1">
    <citation type="submission" date="2016-10" db="EMBL/GenBank/DDBJ databases">
        <title>High microdiversification within the ubiquitous acI lineage of Actinobacteria.</title>
        <authorList>
            <person name="Neuenschwander S.M."/>
            <person name="Salcher M."/>
            <person name="Ghai R."/>
            <person name="Pernthaler J."/>
        </authorList>
    </citation>
    <scope>NUCLEOTIDE SEQUENCE [LARGE SCALE GENOMIC DNA]</scope>
</reference>
<evidence type="ECO:0000256" key="10">
    <source>
        <dbReference type="ARBA" id="ARBA00022989"/>
    </source>
</evidence>
<dbReference type="RefSeq" id="WP_095680663.1">
    <property type="nucleotide sequence ID" value="NZ_CP016768.2"/>
</dbReference>
<evidence type="ECO:0000256" key="5">
    <source>
        <dbReference type="ARBA" id="ARBA00022475"/>
    </source>
</evidence>
<comment type="miscellaneous">
    <text evidence="17">Bacitracin is thought to be involved in the inhibition of peptidoglycan synthesis by sequestering undecaprenyl diphosphate, thereby reducing the pool of lipid carrier available.</text>
</comment>
<proteinExistence type="inferred from homology"/>
<dbReference type="EC" id="3.6.1.27" evidence="3 17"/>
<dbReference type="GO" id="GO:0046677">
    <property type="term" value="P:response to antibiotic"/>
    <property type="evidence" value="ECO:0007669"/>
    <property type="project" value="UniProtKB-UniRule"/>
</dbReference>
<evidence type="ECO:0000256" key="3">
    <source>
        <dbReference type="ARBA" id="ARBA00012374"/>
    </source>
</evidence>
<dbReference type="KEGG" id="abam:B1s21122_03230"/>
<comment type="similarity">
    <text evidence="2 17">Belongs to the UppP family.</text>
</comment>
<name>A0A249JXU8_9ACTN</name>
<dbReference type="PANTHER" id="PTHR30622">
    <property type="entry name" value="UNDECAPRENYL-DIPHOSPHATASE"/>
    <property type="match status" value="1"/>
</dbReference>
<feature type="transmembrane region" description="Helical" evidence="17">
    <location>
        <begin position="97"/>
        <end position="115"/>
    </location>
</feature>
<dbReference type="GO" id="GO:0050380">
    <property type="term" value="F:undecaprenyl-diphosphatase activity"/>
    <property type="evidence" value="ECO:0007669"/>
    <property type="project" value="UniProtKB-UniRule"/>
</dbReference>
<dbReference type="GO" id="GO:0005886">
    <property type="term" value="C:plasma membrane"/>
    <property type="evidence" value="ECO:0007669"/>
    <property type="project" value="UniProtKB-SubCell"/>
</dbReference>
<dbReference type="PANTHER" id="PTHR30622:SF4">
    <property type="entry name" value="UNDECAPRENYL-DIPHOSPHATASE"/>
    <property type="match status" value="1"/>
</dbReference>
<evidence type="ECO:0000256" key="2">
    <source>
        <dbReference type="ARBA" id="ARBA00010621"/>
    </source>
</evidence>
<gene>
    <name evidence="17" type="primary">uppP</name>
    <name evidence="18" type="ORF">B1s21122_03230</name>
</gene>
<evidence type="ECO:0000256" key="13">
    <source>
        <dbReference type="ARBA" id="ARBA00023316"/>
    </source>
</evidence>
<evidence type="ECO:0000256" key="11">
    <source>
        <dbReference type="ARBA" id="ARBA00023136"/>
    </source>
</evidence>
<accession>A0A249JXU8</accession>
<keyword evidence="13 17" id="KW-0961">Cell wall biogenesis/degradation</keyword>
<feature type="transmembrane region" description="Helical" evidence="17">
    <location>
        <begin position="166"/>
        <end position="186"/>
    </location>
</feature>
<keyword evidence="5 17" id="KW-1003">Cell membrane</keyword>
<protein>
    <recommendedName>
        <fullName evidence="4 17">Undecaprenyl-diphosphatase</fullName>
        <ecNumber evidence="3 17">3.6.1.27</ecNumber>
    </recommendedName>
    <alternativeName>
        <fullName evidence="15 17">Bacitracin resistance protein</fullName>
    </alternativeName>
    <alternativeName>
        <fullName evidence="14 17">Undecaprenyl pyrophosphate phosphatase</fullName>
    </alternativeName>
</protein>
<feature type="transmembrane region" description="Helical" evidence="17">
    <location>
        <begin position="127"/>
        <end position="146"/>
    </location>
</feature>
<dbReference type="GO" id="GO:0009252">
    <property type="term" value="P:peptidoglycan biosynthetic process"/>
    <property type="evidence" value="ECO:0007669"/>
    <property type="project" value="UniProtKB-KW"/>
</dbReference>
<evidence type="ECO:0000256" key="6">
    <source>
        <dbReference type="ARBA" id="ARBA00022692"/>
    </source>
</evidence>
<dbReference type="GO" id="GO:0008360">
    <property type="term" value="P:regulation of cell shape"/>
    <property type="evidence" value="ECO:0007669"/>
    <property type="project" value="UniProtKB-KW"/>
</dbReference>
<keyword evidence="9 17" id="KW-0573">Peptidoglycan synthesis</keyword>
<dbReference type="GO" id="GO:0071555">
    <property type="term" value="P:cell wall organization"/>
    <property type="evidence" value="ECO:0007669"/>
    <property type="project" value="UniProtKB-KW"/>
</dbReference>
<evidence type="ECO:0000256" key="9">
    <source>
        <dbReference type="ARBA" id="ARBA00022984"/>
    </source>
</evidence>
<dbReference type="EMBL" id="CP016768">
    <property type="protein sequence ID" value="ASY09358.1"/>
    <property type="molecule type" value="Genomic_DNA"/>
</dbReference>
<evidence type="ECO:0000256" key="15">
    <source>
        <dbReference type="ARBA" id="ARBA00032932"/>
    </source>
</evidence>
<evidence type="ECO:0000256" key="7">
    <source>
        <dbReference type="ARBA" id="ARBA00022801"/>
    </source>
</evidence>
<organism evidence="18 19">
    <name type="scientific">Candidatus Nanopelagicus limnae</name>
    <dbReference type="NCBI Taxonomy" id="1884634"/>
    <lineage>
        <taxon>Bacteria</taxon>
        <taxon>Bacillati</taxon>
        <taxon>Actinomycetota</taxon>
        <taxon>Actinomycetes</taxon>
        <taxon>Candidatus Nanopelagicales</taxon>
        <taxon>Candidatus Nanopelagicaceae</taxon>
        <taxon>Candidatus Nanopelagicus</taxon>
    </lineage>
</organism>
<dbReference type="HAMAP" id="MF_01006">
    <property type="entry name" value="Undec_diphosphatase"/>
    <property type="match status" value="1"/>
</dbReference>
<feature type="transmembrane region" description="Helical" evidence="17">
    <location>
        <begin position="50"/>
        <end position="70"/>
    </location>
</feature>
<evidence type="ECO:0000256" key="4">
    <source>
        <dbReference type="ARBA" id="ARBA00021581"/>
    </source>
</evidence>
<keyword evidence="19" id="KW-1185">Reference proteome</keyword>
<dbReference type="Proteomes" id="UP000217153">
    <property type="component" value="Chromosome"/>
</dbReference>
<keyword evidence="11 17" id="KW-0472">Membrane</keyword>
<keyword evidence="7 17" id="KW-0378">Hydrolase</keyword>
<sequence length="287" mass="31609">MSFTYEQAIIIGFIQGLTELFPISSLGHAILVPAWIGGSFGEFISEENQAYLLITIAMHLASSVALFLVFRKRWLGLFVGTYQAVKNRNYQSTPFRVLGYIVIATIPVGVLGLALDDYFQSIFGKPEYSAMFLAINGLLLITAERLSKRDIAHELADSDAEIDRRVNAKTALAIGFGQSLALFAGISRFGVTMSAGLLRKLNHSVASDFAFLLSLPVIVGASIVKLPELFTSDTRLVLGQILLGSIVSFIATYFSVTFLVRWFKTKTLYPFAVYCLAFGIISFVRFI</sequence>
<feature type="transmembrane region" description="Helical" evidence="17">
    <location>
        <begin position="268"/>
        <end position="286"/>
    </location>
</feature>
<dbReference type="Pfam" id="PF02673">
    <property type="entry name" value="BacA"/>
    <property type="match status" value="1"/>
</dbReference>
<dbReference type="InterPro" id="IPR003824">
    <property type="entry name" value="UppP"/>
</dbReference>
<keyword evidence="6 17" id="KW-0812">Transmembrane</keyword>
<evidence type="ECO:0000256" key="12">
    <source>
        <dbReference type="ARBA" id="ARBA00023251"/>
    </source>
</evidence>
<evidence type="ECO:0000313" key="19">
    <source>
        <dbReference type="Proteomes" id="UP000217153"/>
    </source>
</evidence>
<evidence type="ECO:0000256" key="1">
    <source>
        <dbReference type="ARBA" id="ARBA00004651"/>
    </source>
</evidence>
<dbReference type="AlphaFoldDB" id="A0A249JXU8"/>
<feature type="transmembrane region" description="Helical" evidence="17">
    <location>
        <begin position="206"/>
        <end position="224"/>
    </location>
</feature>
<evidence type="ECO:0000256" key="8">
    <source>
        <dbReference type="ARBA" id="ARBA00022960"/>
    </source>
</evidence>
<comment type="catalytic activity">
    <reaction evidence="16 17">
        <text>di-trans,octa-cis-undecaprenyl diphosphate + H2O = di-trans,octa-cis-undecaprenyl phosphate + phosphate + H(+)</text>
        <dbReference type="Rhea" id="RHEA:28094"/>
        <dbReference type="ChEBI" id="CHEBI:15377"/>
        <dbReference type="ChEBI" id="CHEBI:15378"/>
        <dbReference type="ChEBI" id="CHEBI:43474"/>
        <dbReference type="ChEBI" id="CHEBI:58405"/>
        <dbReference type="ChEBI" id="CHEBI:60392"/>
        <dbReference type="EC" id="3.6.1.27"/>
    </reaction>
</comment>
<evidence type="ECO:0000256" key="16">
    <source>
        <dbReference type="ARBA" id="ARBA00047594"/>
    </source>
</evidence>
<comment type="subcellular location">
    <subcellularLocation>
        <location evidence="1 17">Cell membrane</location>
        <topology evidence="1 17">Multi-pass membrane protein</topology>
    </subcellularLocation>
</comment>
<evidence type="ECO:0000313" key="18">
    <source>
        <dbReference type="EMBL" id="ASY09358.1"/>
    </source>
</evidence>
<keyword evidence="8 17" id="KW-0133">Cell shape</keyword>
<keyword evidence="10 17" id="KW-1133">Transmembrane helix</keyword>